<protein>
    <submittedName>
        <fullName evidence="1">Uncharacterized protein</fullName>
    </submittedName>
</protein>
<reference evidence="1" key="1">
    <citation type="journal article" date="2020" name="Nature">
        <title>Giant virus diversity and host interactions through global metagenomics.</title>
        <authorList>
            <person name="Schulz F."/>
            <person name="Roux S."/>
            <person name="Paez-Espino D."/>
            <person name="Jungbluth S."/>
            <person name="Walsh D.A."/>
            <person name="Denef V.J."/>
            <person name="McMahon K.D."/>
            <person name="Konstantinidis K.T."/>
            <person name="Eloe-Fadrosh E.A."/>
            <person name="Kyrpides N.C."/>
            <person name="Woyke T."/>
        </authorList>
    </citation>
    <scope>NUCLEOTIDE SEQUENCE</scope>
    <source>
        <strain evidence="1">GVMAG-M-3300023179-33</strain>
    </source>
</reference>
<dbReference type="EMBL" id="MN739826">
    <property type="protein sequence ID" value="QHT27675.1"/>
    <property type="molecule type" value="Genomic_DNA"/>
</dbReference>
<dbReference type="AlphaFoldDB" id="A0A6C0EJX7"/>
<organism evidence="1">
    <name type="scientific">viral metagenome</name>
    <dbReference type="NCBI Taxonomy" id="1070528"/>
    <lineage>
        <taxon>unclassified sequences</taxon>
        <taxon>metagenomes</taxon>
        <taxon>organismal metagenomes</taxon>
    </lineage>
</organism>
<proteinExistence type="predicted"/>
<sequence length="204" mass="22843">MSNGLESPLVVGINYVNKTTVNINKIDYSEIIKVKSQTIKTSINVLTGNGYVVSKSKITTDVSKLNYIISASGMYGEYCGTDSNQNFIFKVLQNTTIIDNKNNNGIVIPTNTKITLSKISSNKYMFEKKNKLINNVNSNDELQTTVNKVVNKTYDAVTNIGKSESVIPNTGGRSYKKHKNTRVKTLLKKYKSRKTNKTRKNNKK</sequence>
<accession>A0A6C0EJX7</accession>
<evidence type="ECO:0000313" key="1">
    <source>
        <dbReference type="EMBL" id="QHT27675.1"/>
    </source>
</evidence>
<name>A0A6C0EJX7_9ZZZZ</name>